<dbReference type="PROSITE" id="PS00107">
    <property type="entry name" value="PROTEIN_KINASE_ATP"/>
    <property type="match status" value="1"/>
</dbReference>
<dbReference type="SMART" id="SM00220">
    <property type="entry name" value="S_TKc"/>
    <property type="match status" value="1"/>
</dbReference>
<dbReference type="InterPro" id="IPR008271">
    <property type="entry name" value="Ser/Thr_kinase_AS"/>
</dbReference>
<protein>
    <submittedName>
        <fullName evidence="8">Serine/threonine protein kinase</fullName>
    </submittedName>
</protein>
<dbReference type="Pfam" id="PF00069">
    <property type="entry name" value="Pkinase"/>
    <property type="match status" value="1"/>
</dbReference>
<dbReference type="InterPro" id="IPR011009">
    <property type="entry name" value="Kinase-like_dom_sf"/>
</dbReference>
<dbReference type="CDD" id="cd14014">
    <property type="entry name" value="STKc_PknB_like"/>
    <property type="match status" value="1"/>
</dbReference>
<dbReference type="Proteomes" id="UP000832041">
    <property type="component" value="Chromosome"/>
</dbReference>
<dbReference type="Gene3D" id="1.10.510.10">
    <property type="entry name" value="Transferase(Phosphotransferase) domain 1"/>
    <property type="match status" value="1"/>
</dbReference>
<name>A0ABY4L6R2_THEAE</name>
<keyword evidence="2 5" id="KW-0547">Nucleotide-binding</keyword>
<evidence type="ECO:0000259" key="7">
    <source>
        <dbReference type="SMART" id="SM00220"/>
    </source>
</evidence>
<proteinExistence type="predicted"/>
<dbReference type="InterPro" id="IPR000719">
    <property type="entry name" value="Prot_kinase_dom"/>
</dbReference>
<evidence type="ECO:0000256" key="4">
    <source>
        <dbReference type="ARBA" id="ARBA00022840"/>
    </source>
</evidence>
<dbReference type="InterPro" id="IPR017441">
    <property type="entry name" value="Protein_kinase_ATP_BS"/>
</dbReference>
<accession>A0ABY4L6R2</accession>
<keyword evidence="9" id="KW-1185">Reference proteome</keyword>
<feature type="compositionally biased region" description="Basic and acidic residues" evidence="6">
    <location>
        <begin position="359"/>
        <end position="371"/>
    </location>
</feature>
<dbReference type="PANTHER" id="PTHR43289">
    <property type="entry name" value="MITOGEN-ACTIVATED PROTEIN KINASE KINASE KINASE 20-RELATED"/>
    <property type="match status" value="1"/>
</dbReference>
<feature type="compositionally biased region" description="Pro residues" evidence="6">
    <location>
        <begin position="338"/>
        <end position="347"/>
    </location>
</feature>
<evidence type="ECO:0000256" key="1">
    <source>
        <dbReference type="ARBA" id="ARBA00022679"/>
    </source>
</evidence>
<organism evidence="8 9">
    <name type="scientific">Thermobifida alba</name>
    <name type="common">Thermomonospora alba</name>
    <dbReference type="NCBI Taxonomy" id="53522"/>
    <lineage>
        <taxon>Bacteria</taxon>
        <taxon>Bacillati</taxon>
        <taxon>Actinomycetota</taxon>
        <taxon>Actinomycetes</taxon>
        <taxon>Streptosporangiales</taxon>
        <taxon>Nocardiopsidaceae</taxon>
        <taxon>Thermobifida</taxon>
    </lineage>
</organism>
<keyword evidence="4 5" id="KW-0067">ATP-binding</keyword>
<dbReference type="SUPFAM" id="SSF56112">
    <property type="entry name" value="Protein kinase-like (PK-like)"/>
    <property type="match status" value="1"/>
</dbReference>
<gene>
    <name evidence="8" type="ORF">FOF52_06240</name>
</gene>
<feature type="binding site" evidence="5">
    <location>
        <position position="84"/>
    </location>
    <ligand>
        <name>ATP</name>
        <dbReference type="ChEBI" id="CHEBI:30616"/>
    </ligand>
</feature>
<dbReference type="PROSITE" id="PS00108">
    <property type="entry name" value="PROTEIN_KINASE_ST"/>
    <property type="match status" value="1"/>
</dbReference>
<keyword evidence="8" id="KW-0723">Serine/threonine-protein kinase</keyword>
<dbReference type="Gene3D" id="3.30.200.20">
    <property type="entry name" value="Phosphorylase Kinase, domain 1"/>
    <property type="match status" value="1"/>
</dbReference>
<dbReference type="PANTHER" id="PTHR43289:SF34">
    <property type="entry name" value="SERINE_THREONINE-PROTEIN KINASE YBDM-RELATED"/>
    <property type="match status" value="1"/>
</dbReference>
<evidence type="ECO:0000256" key="2">
    <source>
        <dbReference type="ARBA" id="ARBA00022741"/>
    </source>
</evidence>
<sequence length="406" mass="42349">MIITLFPLLVVVGAVILVVIVRRSRPTAPPPLPGAAEAKALHAGLAPADPDQVGPYRILGRLGAGGMGRVYLGRSPGGRDVAVKVVHPELAQDPPFRRRFATEVATARRVGGFYTAQVVDADVDADPPWLATAYVPGPSLHALVHEHGPLPADAVAVLGAGLAEGLAAVHACRIVHRDLKPGNVLLAVGGPRLIDFGIARALDATSHTRTSTLLGTAAFMSPEQITGAEVGPASDVFSLGCVLAFAATGRGPFGEGPAHAITHRIVHDEPDLSGLADPLKDLVAACLAKDPADRPAPEHILAVCRPLPPTAQSRSEEASEASEASTGLVPSTRVLPQDVPPPAPPVSPADSGPVGMPAERTDRWSVPDRPEGAWPEALTEVIALYRTRVLPRDAPPRTPWADPRQQ</sequence>
<evidence type="ECO:0000256" key="5">
    <source>
        <dbReference type="PROSITE-ProRule" id="PRU10141"/>
    </source>
</evidence>
<evidence type="ECO:0000256" key="6">
    <source>
        <dbReference type="SAM" id="MobiDB-lite"/>
    </source>
</evidence>
<keyword evidence="3 8" id="KW-0418">Kinase</keyword>
<keyword evidence="1" id="KW-0808">Transferase</keyword>
<evidence type="ECO:0000313" key="9">
    <source>
        <dbReference type="Proteomes" id="UP000832041"/>
    </source>
</evidence>
<feature type="domain" description="Protein kinase" evidence="7">
    <location>
        <begin position="56"/>
        <end position="303"/>
    </location>
</feature>
<evidence type="ECO:0000313" key="8">
    <source>
        <dbReference type="EMBL" id="UPT23370.1"/>
    </source>
</evidence>
<reference evidence="8 9" key="1">
    <citation type="submission" date="2020-04" db="EMBL/GenBank/DDBJ databases">
        <title>Thermobifida alba genome sequencing and assembly.</title>
        <authorList>
            <person name="Luzics S."/>
            <person name="Horvath B."/>
            <person name="Nagy I."/>
            <person name="Toth A."/>
            <person name="Nagy I."/>
            <person name="Kukolya J."/>
        </authorList>
    </citation>
    <scope>NUCLEOTIDE SEQUENCE [LARGE SCALE GENOMIC DNA]</scope>
    <source>
        <strain evidence="8 9">DSM 43795</strain>
    </source>
</reference>
<evidence type="ECO:0000256" key="3">
    <source>
        <dbReference type="ARBA" id="ARBA00022777"/>
    </source>
</evidence>
<dbReference type="GO" id="GO:0004674">
    <property type="term" value="F:protein serine/threonine kinase activity"/>
    <property type="evidence" value="ECO:0007669"/>
    <property type="project" value="UniProtKB-KW"/>
</dbReference>
<dbReference type="EMBL" id="CP051627">
    <property type="protein sequence ID" value="UPT23370.1"/>
    <property type="molecule type" value="Genomic_DNA"/>
</dbReference>
<feature type="region of interest" description="Disordered" evidence="6">
    <location>
        <begin position="310"/>
        <end position="373"/>
    </location>
</feature>